<evidence type="ECO:0000313" key="3">
    <source>
        <dbReference type="Proteomes" id="UP001140949"/>
    </source>
</evidence>
<accession>A0AAX6E5S2</accession>
<proteinExistence type="predicted"/>
<keyword evidence="3" id="KW-1185">Reference proteome</keyword>
<feature type="region of interest" description="Disordered" evidence="1">
    <location>
        <begin position="11"/>
        <end position="39"/>
    </location>
</feature>
<reference evidence="2" key="1">
    <citation type="journal article" date="2023" name="GigaByte">
        <title>Genome assembly of the bearded iris, Iris pallida Lam.</title>
        <authorList>
            <person name="Bruccoleri R.E."/>
            <person name="Oakeley E.J."/>
            <person name="Faust A.M.E."/>
            <person name="Altorfer M."/>
            <person name="Dessus-Babus S."/>
            <person name="Burckhardt D."/>
            <person name="Oertli M."/>
            <person name="Naumann U."/>
            <person name="Petersen F."/>
            <person name="Wong J."/>
        </authorList>
    </citation>
    <scope>NUCLEOTIDE SEQUENCE</scope>
    <source>
        <strain evidence="2">GSM-AAB239-AS_SAM_17_03QT</strain>
    </source>
</reference>
<comment type="caution">
    <text evidence="2">The sequence shown here is derived from an EMBL/GenBank/DDBJ whole genome shotgun (WGS) entry which is preliminary data.</text>
</comment>
<dbReference type="EMBL" id="JANAVB010039818">
    <property type="protein sequence ID" value="KAJ6799396.1"/>
    <property type="molecule type" value="Genomic_DNA"/>
</dbReference>
<feature type="region of interest" description="Disordered" evidence="1">
    <location>
        <begin position="222"/>
        <end position="256"/>
    </location>
</feature>
<feature type="compositionally biased region" description="Basic and acidic residues" evidence="1">
    <location>
        <begin position="241"/>
        <end position="256"/>
    </location>
</feature>
<name>A0AAX6E5S2_IRIPA</name>
<dbReference type="AlphaFoldDB" id="A0AAX6E5S2"/>
<reference evidence="2" key="2">
    <citation type="submission" date="2023-04" db="EMBL/GenBank/DDBJ databases">
        <authorList>
            <person name="Bruccoleri R.E."/>
            <person name="Oakeley E.J."/>
            <person name="Faust A.-M."/>
            <person name="Dessus-Babus S."/>
            <person name="Altorfer M."/>
            <person name="Burckhardt D."/>
            <person name="Oertli M."/>
            <person name="Naumann U."/>
            <person name="Petersen F."/>
            <person name="Wong J."/>
        </authorList>
    </citation>
    <scope>NUCLEOTIDE SEQUENCE</scope>
    <source>
        <strain evidence="2">GSM-AAB239-AS_SAM_17_03QT</strain>
        <tissue evidence="2">Leaf</tissue>
    </source>
</reference>
<evidence type="ECO:0000256" key="1">
    <source>
        <dbReference type="SAM" id="MobiDB-lite"/>
    </source>
</evidence>
<feature type="compositionally biased region" description="Pro residues" evidence="1">
    <location>
        <begin position="23"/>
        <end position="34"/>
    </location>
</feature>
<feature type="compositionally biased region" description="Basic and acidic residues" evidence="1">
    <location>
        <begin position="222"/>
        <end position="234"/>
    </location>
</feature>
<protein>
    <submittedName>
        <fullName evidence="2">Scopoletin glucosyltransferase-like</fullName>
    </submittedName>
</protein>
<gene>
    <name evidence="2" type="ORF">M6B38_207860</name>
</gene>
<evidence type="ECO:0000313" key="2">
    <source>
        <dbReference type="EMBL" id="KAJ6799396.1"/>
    </source>
</evidence>
<dbReference type="Proteomes" id="UP001140949">
    <property type="component" value="Unassembled WGS sequence"/>
</dbReference>
<organism evidence="2 3">
    <name type="scientific">Iris pallida</name>
    <name type="common">Sweet iris</name>
    <dbReference type="NCBI Taxonomy" id="29817"/>
    <lineage>
        <taxon>Eukaryota</taxon>
        <taxon>Viridiplantae</taxon>
        <taxon>Streptophyta</taxon>
        <taxon>Embryophyta</taxon>
        <taxon>Tracheophyta</taxon>
        <taxon>Spermatophyta</taxon>
        <taxon>Magnoliopsida</taxon>
        <taxon>Liliopsida</taxon>
        <taxon>Asparagales</taxon>
        <taxon>Iridaceae</taxon>
        <taxon>Iridoideae</taxon>
        <taxon>Irideae</taxon>
        <taxon>Iris</taxon>
    </lineage>
</organism>
<sequence>MVEYQYLWSPSSYDEPSPLDPLFEPPFGNPPVAPHDPDERMAAGLEAQSQLAELSRGEVAHAPETDVEDRTGALAVEPLQAVVAADGILVSPRGLISVCVAVAQSDGSYLPGPPPDHLPVVPRVVRLQLVEAVHHHAVALRLRLLHLIGELPFGLLEVGDLGHEQLDAMGEARDDQRLRLLREALERPVAAEAVPDAEGEQVHAVEDEPRYAELGRGVVSPREEHVSDDAVREEVSEDEVERLAEPPRGVDEGRHFCRRDGGQVLAAGGKAGVRREGDEEEPHRLGDRPVIGAVEERLDEVRVRRGGEDAGLDAAHGEELGHVEHREHVALGHEREEEHAETTPEAFRGHRYCYKLVPKQVLVGELWLLVVIKFLFNFSSSFL</sequence>